<dbReference type="PROSITE" id="PS51257">
    <property type="entry name" value="PROKAR_LIPOPROTEIN"/>
    <property type="match status" value="1"/>
</dbReference>
<dbReference type="InterPro" id="IPR011871">
    <property type="entry name" value="Fib_succ_major"/>
</dbReference>
<proteinExistence type="predicted"/>
<evidence type="ECO:0000256" key="1">
    <source>
        <dbReference type="SAM" id="SignalP"/>
    </source>
</evidence>
<protein>
    <recommendedName>
        <fullName evidence="2">Fibrobacter succinogenes major paralogous domain-containing protein</fullName>
    </recommendedName>
</protein>
<comment type="caution">
    <text evidence="3">The sequence shown here is derived from an EMBL/GenBank/DDBJ whole genome shotgun (WGS) entry which is preliminary data.</text>
</comment>
<evidence type="ECO:0000313" key="3">
    <source>
        <dbReference type="EMBL" id="MBO8483485.1"/>
    </source>
</evidence>
<feature type="signal peptide" evidence="1">
    <location>
        <begin position="1"/>
        <end position="19"/>
    </location>
</feature>
<sequence length="282" mass="30857">MKKLIYLTAAALAAFAFTACEKTGGNENEETDPNFTENEGSFTYYGETYKTVTLENGSVWMAEPLRYVPEGYTVSADPADDNAHIWYPYAINEDGTTAALTDEASVNALGYLYDPYAAFIVSEINDDNKKSFEGIQGICPKGWHIPTKADFFALCGYASKAEGEEADQKDETAFLYDAASKGSNIGIFNEAGWNYVFSGAKTGTSYSKVVIDENKCSNPDFIGKPALNYIMASTYFNTMSSGTIQYYALMSTFTSAYKQGRLHLAGNNITNGVQVRCVKDAE</sequence>
<dbReference type="Pfam" id="PF09603">
    <property type="entry name" value="Fib_succ_major"/>
    <property type="match status" value="1"/>
</dbReference>
<gene>
    <name evidence="3" type="ORF">IAB75_05165</name>
</gene>
<keyword evidence="1" id="KW-0732">Signal</keyword>
<dbReference type="NCBIfam" id="TIGR02145">
    <property type="entry name" value="Fib_succ_major"/>
    <property type="match status" value="1"/>
</dbReference>
<reference evidence="3" key="2">
    <citation type="journal article" date="2021" name="PeerJ">
        <title>Extensive microbial diversity within the chicken gut microbiome revealed by metagenomics and culture.</title>
        <authorList>
            <person name="Gilroy R."/>
            <person name="Ravi A."/>
            <person name="Getino M."/>
            <person name="Pursley I."/>
            <person name="Horton D.L."/>
            <person name="Alikhan N.F."/>
            <person name="Baker D."/>
            <person name="Gharbi K."/>
            <person name="Hall N."/>
            <person name="Watson M."/>
            <person name="Adriaenssens E.M."/>
            <person name="Foster-Nyarko E."/>
            <person name="Jarju S."/>
            <person name="Secka A."/>
            <person name="Antonio M."/>
            <person name="Oren A."/>
            <person name="Chaudhuri R.R."/>
            <person name="La Ragione R."/>
            <person name="Hildebrand F."/>
            <person name="Pallen M.J."/>
        </authorList>
    </citation>
    <scope>NUCLEOTIDE SEQUENCE</scope>
    <source>
        <strain evidence="3">G3-8215</strain>
    </source>
</reference>
<evidence type="ECO:0000259" key="2">
    <source>
        <dbReference type="Pfam" id="PF09603"/>
    </source>
</evidence>
<organism evidence="3 4">
    <name type="scientific">Candidatus Cryptobacteroides avicola</name>
    <dbReference type="NCBI Taxonomy" id="2840757"/>
    <lineage>
        <taxon>Bacteria</taxon>
        <taxon>Pseudomonadati</taxon>
        <taxon>Bacteroidota</taxon>
        <taxon>Bacteroidia</taxon>
        <taxon>Bacteroidales</taxon>
        <taxon>Candidatus Cryptobacteroides</taxon>
    </lineage>
</organism>
<feature type="chain" id="PRO_5037164536" description="Fibrobacter succinogenes major paralogous domain-containing protein" evidence="1">
    <location>
        <begin position="20"/>
        <end position="282"/>
    </location>
</feature>
<dbReference type="EMBL" id="JADILV010000036">
    <property type="protein sequence ID" value="MBO8483485.1"/>
    <property type="molecule type" value="Genomic_DNA"/>
</dbReference>
<dbReference type="Proteomes" id="UP000725002">
    <property type="component" value="Unassembled WGS sequence"/>
</dbReference>
<dbReference type="AlphaFoldDB" id="A0A940DRK4"/>
<accession>A0A940DRK4</accession>
<feature type="domain" description="Fibrobacter succinogenes major paralogous" evidence="2">
    <location>
        <begin position="57"/>
        <end position="279"/>
    </location>
</feature>
<name>A0A940DRK4_9BACT</name>
<evidence type="ECO:0000313" key="4">
    <source>
        <dbReference type="Proteomes" id="UP000725002"/>
    </source>
</evidence>
<reference evidence="3" key="1">
    <citation type="submission" date="2020-10" db="EMBL/GenBank/DDBJ databases">
        <authorList>
            <person name="Gilroy R."/>
        </authorList>
    </citation>
    <scope>NUCLEOTIDE SEQUENCE</scope>
    <source>
        <strain evidence="3">G3-8215</strain>
    </source>
</reference>